<keyword evidence="16" id="KW-1185">Reference proteome</keyword>
<feature type="transmembrane region" description="Helical" evidence="12">
    <location>
        <begin position="643"/>
        <end position="670"/>
    </location>
</feature>
<dbReference type="GO" id="GO:0005524">
    <property type="term" value="F:ATP binding"/>
    <property type="evidence" value="ECO:0007669"/>
    <property type="project" value="UniProtKB-KW"/>
</dbReference>
<dbReference type="InterPro" id="IPR017871">
    <property type="entry name" value="ABC_transporter-like_CS"/>
</dbReference>
<feature type="domain" description="ABC transmembrane type-1" evidence="14">
    <location>
        <begin position="525"/>
        <end position="819"/>
    </location>
</feature>
<accession>A0A7R9BW08</accession>
<keyword evidence="5" id="KW-0067">ATP-binding</keyword>
<proteinExistence type="predicted"/>
<dbReference type="InterPro" id="IPR011527">
    <property type="entry name" value="ABC1_TM_dom"/>
</dbReference>
<dbReference type="Pfam" id="PF00664">
    <property type="entry name" value="ABC_membrane"/>
    <property type="match status" value="1"/>
</dbReference>
<name>A0A7R9BW08_9CRUS</name>
<dbReference type="Gene3D" id="1.20.1560.10">
    <property type="entry name" value="ABC transporter type 1, transmembrane domain"/>
    <property type="match status" value="1"/>
</dbReference>
<dbReference type="GO" id="GO:0016887">
    <property type="term" value="F:ATP hydrolysis activity"/>
    <property type="evidence" value="ECO:0007669"/>
    <property type="project" value="InterPro"/>
</dbReference>
<dbReference type="EMBL" id="CAJPEX010003673">
    <property type="protein sequence ID" value="CAG0922424.1"/>
    <property type="molecule type" value="Genomic_DNA"/>
</dbReference>
<dbReference type="InterPro" id="IPR039421">
    <property type="entry name" value="Type_1_exporter"/>
</dbReference>
<keyword evidence="3 12" id="KW-0812">Transmembrane</keyword>
<evidence type="ECO:0000256" key="5">
    <source>
        <dbReference type="ARBA" id="ARBA00022840"/>
    </source>
</evidence>
<evidence type="ECO:0000256" key="3">
    <source>
        <dbReference type="ARBA" id="ARBA00022692"/>
    </source>
</evidence>
<feature type="region of interest" description="Disordered" evidence="11">
    <location>
        <begin position="92"/>
        <end position="112"/>
    </location>
</feature>
<evidence type="ECO:0000313" key="15">
    <source>
        <dbReference type="EMBL" id="CAD7282272.1"/>
    </source>
</evidence>
<dbReference type="FunFam" id="3.40.50.300:FF:000186">
    <property type="entry name" value="ATP-binding cassette sub-family B member 7, mitochondrial"/>
    <property type="match status" value="1"/>
</dbReference>
<evidence type="ECO:0000256" key="12">
    <source>
        <dbReference type="SAM" id="Phobius"/>
    </source>
</evidence>
<keyword evidence="2" id="KW-0813">Transport</keyword>
<dbReference type="Proteomes" id="UP000678499">
    <property type="component" value="Unassembled WGS sequence"/>
</dbReference>
<dbReference type="Gene3D" id="3.40.50.300">
    <property type="entry name" value="P-loop containing nucleotide triphosphate hydrolases"/>
    <property type="match status" value="1"/>
</dbReference>
<dbReference type="PROSITE" id="PS00211">
    <property type="entry name" value="ABC_TRANSPORTER_1"/>
    <property type="match status" value="1"/>
</dbReference>
<comment type="subcellular location">
    <subcellularLocation>
        <location evidence="1">Mitochondrion inner membrane</location>
        <topology evidence="1">Multi-pass membrane protein</topology>
    </subcellularLocation>
</comment>
<dbReference type="OrthoDB" id="6500128at2759"/>
<dbReference type="InterPro" id="IPR003593">
    <property type="entry name" value="AAA+_ATPase"/>
</dbReference>
<dbReference type="InterPro" id="IPR003439">
    <property type="entry name" value="ABC_transporter-like_ATP-bd"/>
</dbReference>
<dbReference type="GO" id="GO:0005743">
    <property type="term" value="C:mitochondrial inner membrane"/>
    <property type="evidence" value="ECO:0007669"/>
    <property type="project" value="UniProtKB-SubCell"/>
</dbReference>
<dbReference type="CDD" id="cd18582">
    <property type="entry name" value="ABC_6TM_ATM1_ABCB7"/>
    <property type="match status" value="1"/>
</dbReference>
<keyword evidence="4" id="KW-0547">Nucleotide-binding</keyword>
<dbReference type="SUPFAM" id="SSF90123">
    <property type="entry name" value="ABC transporter transmembrane region"/>
    <property type="match status" value="1"/>
</dbReference>
<comment type="catalytic activity">
    <reaction evidence="10">
        <text>(glutathione)4[2Fe(III)-2S] cluster(in) + ATP + H2O = (glutathione)4[2Fe(III)-2S] cluster(out) + ADP + phosphate + H(+)</text>
        <dbReference type="Rhea" id="RHEA:67028"/>
        <dbReference type="ChEBI" id="CHEBI:15377"/>
        <dbReference type="ChEBI" id="CHEBI:15378"/>
        <dbReference type="ChEBI" id="CHEBI:30616"/>
        <dbReference type="ChEBI" id="CHEBI:43474"/>
        <dbReference type="ChEBI" id="CHEBI:167627"/>
        <dbReference type="ChEBI" id="CHEBI:456216"/>
    </reaction>
    <physiologicalReaction direction="left-to-right" evidence="10">
        <dbReference type="Rhea" id="RHEA:67029"/>
    </physiologicalReaction>
</comment>
<reference evidence="15" key="1">
    <citation type="submission" date="2020-11" db="EMBL/GenBank/DDBJ databases">
        <authorList>
            <person name="Tran Van P."/>
        </authorList>
    </citation>
    <scope>NUCLEOTIDE SEQUENCE</scope>
</reference>
<evidence type="ECO:0000256" key="2">
    <source>
        <dbReference type="ARBA" id="ARBA00022448"/>
    </source>
</evidence>
<dbReference type="SMART" id="SM00382">
    <property type="entry name" value="AAA"/>
    <property type="match status" value="1"/>
</dbReference>
<dbReference type="PROSITE" id="PS50893">
    <property type="entry name" value="ABC_TRANSPORTER_2"/>
    <property type="match status" value="1"/>
</dbReference>
<dbReference type="GO" id="GO:0140359">
    <property type="term" value="F:ABC-type transporter activity"/>
    <property type="evidence" value="ECO:0007669"/>
    <property type="project" value="InterPro"/>
</dbReference>
<evidence type="ECO:0000256" key="6">
    <source>
        <dbReference type="ARBA" id="ARBA00022989"/>
    </source>
</evidence>
<dbReference type="Pfam" id="PF04176">
    <property type="entry name" value="TIP41"/>
    <property type="match status" value="1"/>
</dbReference>
<feature type="transmembrane region" description="Helical" evidence="12">
    <location>
        <begin position="676"/>
        <end position="695"/>
    </location>
</feature>
<dbReference type="PANTHER" id="PTHR24221">
    <property type="entry name" value="ATP-BINDING CASSETTE SUB-FAMILY B"/>
    <property type="match status" value="1"/>
</dbReference>
<feature type="transmembrane region" description="Helical" evidence="12">
    <location>
        <begin position="796"/>
        <end position="814"/>
    </location>
</feature>
<dbReference type="InterPro" id="IPR007303">
    <property type="entry name" value="TIP41-like"/>
</dbReference>
<dbReference type="SUPFAM" id="SSF52540">
    <property type="entry name" value="P-loop containing nucleoside triphosphate hydrolases"/>
    <property type="match status" value="1"/>
</dbReference>
<gene>
    <name evidence="15" type="ORF">NMOB1V02_LOCUS9901</name>
</gene>
<protein>
    <recommendedName>
        <fullName evidence="8">Iron-sulfur clusters transporter ABCB7, mitochondrial</fullName>
    </recommendedName>
    <alternativeName>
        <fullName evidence="9">ATP-binding cassette sub-family B member 7, mitochondrial</fullName>
    </alternativeName>
</protein>
<evidence type="ECO:0000259" key="13">
    <source>
        <dbReference type="PROSITE" id="PS50893"/>
    </source>
</evidence>
<evidence type="ECO:0000256" key="7">
    <source>
        <dbReference type="ARBA" id="ARBA00023136"/>
    </source>
</evidence>
<organism evidence="15">
    <name type="scientific">Notodromas monacha</name>
    <dbReference type="NCBI Taxonomy" id="399045"/>
    <lineage>
        <taxon>Eukaryota</taxon>
        <taxon>Metazoa</taxon>
        <taxon>Ecdysozoa</taxon>
        <taxon>Arthropoda</taxon>
        <taxon>Crustacea</taxon>
        <taxon>Oligostraca</taxon>
        <taxon>Ostracoda</taxon>
        <taxon>Podocopa</taxon>
        <taxon>Podocopida</taxon>
        <taxon>Cypridocopina</taxon>
        <taxon>Cypridoidea</taxon>
        <taxon>Cyprididae</taxon>
        <taxon>Notodromas</taxon>
    </lineage>
</organism>
<sequence>MYDFPWVTMSSVGIIVALCLLILYAWITWASAPYPPYIVVKRVCRKDGNTAECERMIRMPMLVPESYFTKFPAKPKPGKTFLMRDHQGSRRSWFDNNNNKHRTNTDPHHHHQQLSHQYCMPWIGFRMLPSTANIVQPFVSIIGKGNRANSEDQQSWEQREDNHFEACKDFPKENCRDLRKGDVIYLMNAAQPKARVNESYSCDSWTISLDRFSILQSICRSKDTCANANTPEELCVFCSVSKDLKDLPQWPEMLFAENSLRLTHSSGIEIYFNAIEALKKVKLQEDSAKVAMSEVWKAARSDCEYVHSKVVQPYDWTFTTDYKGSVSPVSAIFRPANDDERINYTKLSKMEKINFYGEMDLFEDELGDNGAASVNIRLRVMPSCFLLLLRFYLRIDHVLIRVFDTRYYFEFGSNKLIREFSRRESKLAENRGIGEILWDLCLTRPYQSLGSPATGSGVSSSPLLTGTEKNKVGKPGFHPGHMSTDEEKIAGIPSGENVTSKEILKEMLEYVWPKELPGIRRRVCVSLGLLVGAKILNVQVPFIFKHAIDFLNEQTGVLALNGDPASTVTMYATALLVGYGAARAGAAGFNELRNAVFAKVANHSIRAVARNVFMHLHNMDLSFHLGRRTGALSKAIDRGSRGINFVLSALVFNVVPTAFEVGLVSTILYYKCGWEFTAVTLGCISTYTAFTLIVTKWRTAVRIKMNQAENQAGNRAIDSLINYETVKYFNNESYETKEYDKHLKKYSDAALKTTTSLAALNFGQNFIFTSAITAIMILAGRHILDGTMTVGDLVMVNGLLFQLSLPLGFLGSVYREVRQSLIDMQTMFGLLKMESKIQNLPNAEGITIPVTEAEVRFENVSFGYVDGLPILRDLSFTVPPGKNIALVGGSGSGKSTVVRLLFRFFEPAAGRILIGGKDIKEFNLDSLRKMIAIVPQDSVLFHDTIYHNLHYGDLSKSEEQVHMAARMAEIHDSITHWPAQYSTQVGERGLKLSGGEKQRVAIARAILKDSPVLVFDEATSSLDSLTERKIMSALERATRNRTSIMIAHRLSTVMNADEILVISKGKVAQRGSHRDLLKDTNGLYYKLWTTQNQSDHLGQEGP</sequence>
<evidence type="ECO:0000256" key="4">
    <source>
        <dbReference type="ARBA" id="ARBA00022741"/>
    </source>
</evidence>
<dbReference type="GO" id="GO:0006879">
    <property type="term" value="P:intracellular iron ion homeostasis"/>
    <property type="evidence" value="ECO:0007669"/>
    <property type="project" value="TreeGrafter"/>
</dbReference>
<feature type="domain" description="ABC transporter" evidence="13">
    <location>
        <begin position="855"/>
        <end position="1089"/>
    </location>
</feature>
<dbReference type="AlphaFoldDB" id="A0A7R9BW08"/>
<evidence type="ECO:0000256" key="1">
    <source>
        <dbReference type="ARBA" id="ARBA00004448"/>
    </source>
</evidence>
<dbReference type="FunFam" id="1.20.1560.10:FF:000004">
    <property type="entry name" value="ATP-binding cassette sub-family B member 7"/>
    <property type="match status" value="1"/>
</dbReference>
<evidence type="ECO:0000259" key="14">
    <source>
        <dbReference type="PROSITE" id="PS50929"/>
    </source>
</evidence>
<dbReference type="InterPro" id="IPR027417">
    <property type="entry name" value="P-loop_NTPase"/>
</dbReference>
<feature type="transmembrane region" description="Helical" evidence="12">
    <location>
        <begin position="766"/>
        <end position="784"/>
    </location>
</feature>
<evidence type="ECO:0000256" key="8">
    <source>
        <dbReference type="ARBA" id="ARBA00041016"/>
    </source>
</evidence>
<dbReference type="Pfam" id="PF00005">
    <property type="entry name" value="ABC_tran"/>
    <property type="match status" value="1"/>
</dbReference>
<dbReference type="InterPro" id="IPR036640">
    <property type="entry name" value="ABC1_TM_sf"/>
</dbReference>
<evidence type="ECO:0000256" key="11">
    <source>
        <dbReference type="SAM" id="MobiDB-lite"/>
    </source>
</evidence>
<keyword evidence="6 12" id="KW-1133">Transmembrane helix</keyword>
<dbReference type="PANTHER" id="PTHR24221:SF402">
    <property type="entry name" value="IRON-SULFUR CLUSTERS TRANSPORTER ABCB7, MITOCHONDRIAL"/>
    <property type="match status" value="1"/>
</dbReference>
<evidence type="ECO:0000256" key="9">
    <source>
        <dbReference type="ARBA" id="ARBA00042945"/>
    </source>
</evidence>
<dbReference type="PROSITE" id="PS50929">
    <property type="entry name" value="ABC_TM1F"/>
    <property type="match status" value="1"/>
</dbReference>
<dbReference type="EMBL" id="OA885710">
    <property type="protein sequence ID" value="CAD7282272.1"/>
    <property type="molecule type" value="Genomic_DNA"/>
</dbReference>
<evidence type="ECO:0000256" key="10">
    <source>
        <dbReference type="ARBA" id="ARBA00048046"/>
    </source>
</evidence>
<keyword evidence="7 12" id="KW-0472">Membrane</keyword>
<evidence type="ECO:0000313" key="16">
    <source>
        <dbReference type="Proteomes" id="UP000678499"/>
    </source>
</evidence>
<feature type="transmembrane region" description="Helical" evidence="12">
    <location>
        <begin position="6"/>
        <end position="27"/>
    </location>
</feature>